<dbReference type="Proteomes" id="UP000052022">
    <property type="component" value="Unassembled WGS sequence"/>
</dbReference>
<dbReference type="STRING" id="928856.SAMN04488049_1346"/>
<dbReference type="EMBL" id="CYSD01000008">
    <property type="protein sequence ID" value="CUH75105.1"/>
    <property type="molecule type" value="Genomic_DNA"/>
</dbReference>
<dbReference type="SUPFAM" id="SSF46955">
    <property type="entry name" value="Putative DNA-binding domain"/>
    <property type="match status" value="1"/>
</dbReference>
<evidence type="ECO:0000313" key="2">
    <source>
        <dbReference type="EMBL" id="CUH75105.1"/>
    </source>
</evidence>
<dbReference type="Gene3D" id="1.10.10.10">
    <property type="entry name" value="Winged helix-like DNA-binding domain superfamily/Winged helix DNA-binding domain"/>
    <property type="match status" value="1"/>
</dbReference>
<organism evidence="2 3">
    <name type="scientific">Tritonibacter multivorans</name>
    <dbReference type="NCBI Taxonomy" id="928856"/>
    <lineage>
        <taxon>Bacteria</taxon>
        <taxon>Pseudomonadati</taxon>
        <taxon>Pseudomonadota</taxon>
        <taxon>Alphaproteobacteria</taxon>
        <taxon>Rhodobacterales</taxon>
        <taxon>Paracoccaceae</taxon>
        <taxon>Tritonibacter</taxon>
    </lineage>
</organism>
<keyword evidence="3" id="KW-1185">Reference proteome</keyword>
<gene>
    <name evidence="2" type="ORF">TRM7557_00223</name>
</gene>
<dbReference type="Pfam" id="PF12728">
    <property type="entry name" value="HTH_17"/>
    <property type="match status" value="1"/>
</dbReference>
<evidence type="ECO:0000313" key="3">
    <source>
        <dbReference type="Proteomes" id="UP000052022"/>
    </source>
</evidence>
<protein>
    <submittedName>
        <fullName evidence="2">Helix-turn-helix domain protein</fullName>
    </submittedName>
</protein>
<dbReference type="InterPro" id="IPR041657">
    <property type="entry name" value="HTH_17"/>
</dbReference>
<dbReference type="InterPro" id="IPR009061">
    <property type="entry name" value="DNA-bd_dom_put_sf"/>
</dbReference>
<accession>A0A0N7LYK3</accession>
<sequence>MTDVNFNMTPLETAKLLGVSTRTLSRWHTLRVGPARCKIGRKVLYRREAVNVWLAQNETQPTRSFSGGTA</sequence>
<name>A0A0N7LYK3_9RHOB</name>
<feature type="domain" description="Helix-turn-helix" evidence="1">
    <location>
        <begin position="9"/>
        <end position="57"/>
    </location>
</feature>
<dbReference type="AlphaFoldDB" id="A0A0N7LYK3"/>
<reference evidence="2 3" key="1">
    <citation type="submission" date="2015-09" db="EMBL/GenBank/DDBJ databases">
        <authorList>
            <consortium name="Swine Surveillance"/>
        </authorList>
    </citation>
    <scope>NUCLEOTIDE SEQUENCE [LARGE SCALE GENOMIC DNA]</scope>
    <source>
        <strain evidence="2 3">CECT 7557</strain>
    </source>
</reference>
<dbReference type="InterPro" id="IPR036388">
    <property type="entry name" value="WH-like_DNA-bd_sf"/>
</dbReference>
<evidence type="ECO:0000259" key="1">
    <source>
        <dbReference type="Pfam" id="PF12728"/>
    </source>
</evidence>
<dbReference type="OrthoDB" id="6059216at2"/>
<proteinExistence type="predicted"/>